<dbReference type="GO" id="GO:0016614">
    <property type="term" value="F:oxidoreductase activity, acting on CH-OH group of donors"/>
    <property type="evidence" value="ECO:0007669"/>
    <property type="project" value="InterPro"/>
</dbReference>
<dbReference type="Pfam" id="PF05199">
    <property type="entry name" value="GMC_oxred_C"/>
    <property type="match status" value="1"/>
</dbReference>
<organism evidence="7 8">
    <name type="scientific">Caballeronia hypogeia</name>
    <dbReference type="NCBI Taxonomy" id="1777140"/>
    <lineage>
        <taxon>Bacteria</taxon>
        <taxon>Pseudomonadati</taxon>
        <taxon>Pseudomonadota</taxon>
        <taxon>Betaproteobacteria</taxon>
        <taxon>Burkholderiales</taxon>
        <taxon>Burkholderiaceae</taxon>
        <taxon>Caballeronia</taxon>
    </lineage>
</organism>
<dbReference type="InterPro" id="IPR036188">
    <property type="entry name" value="FAD/NAD-bd_sf"/>
</dbReference>
<dbReference type="SUPFAM" id="SSF51905">
    <property type="entry name" value="FAD/NAD(P)-binding domain"/>
    <property type="match status" value="1"/>
</dbReference>
<evidence type="ECO:0000256" key="3">
    <source>
        <dbReference type="ARBA" id="ARBA00022827"/>
    </source>
</evidence>
<evidence type="ECO:0000313" key="8">
    <source>
        <dbReference type="Proteomes" id="UP000054851"/>
    </source>
</evidence>
<proteinExistence type="inferred from homology"/>
<dbReference type="AlphaFoldDB" id="A0A158CW96"/>
<name>A0A158CW96_9BURK</name>
<dbReference type="InterPro" id="IPR022357">
    <property type="entry name" value="MIP_CS"/>
</dbReference>
<keyword evidence="2" id="KW-0285">Flavoprotein</keyword>
<sequence length="513" mass="56489">MKSPDVVIIGSGVGGGAIARQLAPTGARILILERGPRLPAEAENTSAESVFVQHRYRAKEEWQTETGRRFVPGQYHFVGGHTKFYGTAMFRFRERDFEEINFRDGTSPAWPFAYSELEPWYTQAEEIFGVHGRAGDDPTEPWRSGPYPHAPIPHEPVIGDLAQRMTDLGLRPFHMPSAVDLHPGGSCIRCGTCDAFPCRIRAKGDAETRLIDPALRYPNVSLWPDCRATRLITDVHGKDIVGVEILRNGALETIRAPLFVLSAGAINSALLLQRSADSRNPDGLANSSGCVGRYYMNHNTTGLMAMMPGSANETRFPKTLSVNDFYFGTSSDPEPLGNLQMLGKIQEPMIRASRPSIPRWVGRTMARHSIDMLVMSEDLPHAQSTIRPLPNNGVQLTWTRTNHAAHARFVEQTKKLWRRLGAVAVLSHPFGVETPSHQCGTVRMGLDPAHAALDPWCRAYDHPNLYVVDASFFPSSAALNPALTVAAQALRVGDHIASAWCATRRQSADSTNA</sequence>
<protein>
    <submittedName>
        <fullName evidence="7">Choline dehydrogenase</fullName>
    </submittedName>
</protein>
<dbReference type="PANTHER" id="PTHR46056:SF12">
    <property type="entry name" value="LONG-CHAIN-ALCOHOL OXIDASE"/>
    <property type="match status" value="1"/>
</dbReference>
<dbReference type="InterPro" id="IPR007867">
    <property type="entry name" value="GMC_OxRtase_C"/>
</dbReference>
<dbReference type="Pfam" id="PF00732">
    <property type="entry name" value="GMC_oxred_N"/>
    <property type="match status" value="1"/>
</dbReference>
<dbReference type="RefSeq" id="WP_061171127.1">
    <property type="nucleotide sequence ID" value="NZ_FCOA02000029.1"/>
</dbReference>
<dbReference type="OrthoDB" id="9787779at2"/>
<dbReference type="STRING" id="1777140.AWB79_06097"/>
<keyword evidence="8" id="KW-1185">Reference proteome</keyword>
<dbReference type="Pfam" id="PF13450">
    <property type="entry name" value="NAD_binding_8"/>
    <property type="match status" value="1"/>
</dbReference>
<dbReference type="InterPro" id="IPR000172">
    <property type="entry name" value="GMC_OxRdtase_N"/>
</dbReference>
<feature type="domain" description="Glucose-methanol-choline oxidoreductase C-terminal" evidence="6">
    <location>
        <begin position="433"/>
        <end position="489"/>
    </location>
</feature>
<dbReference type="Gene3D" id="3.50.50.60">
    <property type="entry name" value="FAD/NAD(P)-binding domain"/>
    <property type="match status" value="3"/>
</dbReference>
<dbReference type="EMBL" id="FCOA02000029">
    <property type="protein sequence ID" value="SAK86579.1"/>
    <property type="molecule type" value="Genomic_DNA"/>
</dbReference>
<keyword evidence="3" id="KW-0274">FAD</keyword>
<accession>A0A158CW96</accession>
<evidence type="ECO:0000256" key="4">
    <source>
        <dbReference type="ARBA" id="ARBA00023002"/>
    </source>
</evidence>
<keyword evidence="4" id="KW-0560">Oxidoreductase</keyword>
<dbReference type="PROSITE" id="PS00221">
    <property type="entry name" value="MIP"/>
    <property type="match status" value="1"/>
</dbReference>
<feature type="domain" description="Glucose-methanol-choline oxidoreductase N-terminal" evidence="5">
    <location>
        <begin position="186"/>
        <end position="293"/>
    </location>
</feature>
<dbReference type="PANTHER" id="PTHR46056">
    <property type="entry name" value="LONG-CHAIN-ALCOHOL OXIDASE"/>
    <property type="match status" value="1"/>
</dbReference>
<comment type="caution">
    <text evidence="7">The sequence shown here is derived from an EMBL/GenBank/DDBJ whole genome shotgun (WGS) entry which is preliminary data.</text>
</comment>
<evidence type="ECO:0000313" key="7">
    <source>
        <dbReference type="EMBL" id="SAK86579.1"/>
    </source>
</evidence>
<gene>
    <name evidence="7" type="ORF">AWB79_06097</name>
</gene>
<evidence type="ECO:0000256" key="2">
    <source>
        <dbReference type="ARBA" id="ARBA00022630"/>
    </source>
</evidence>
<comment type="similarity">
    <text evidence="1">Belongs to the GMC oxidoreductase family.</text>
</comment>
<dbReference type="Proteomes" id="UP000054851">
    <property type="component" value="Unassembled WGS sequence"/>
</dbReference>
<reference evidence="7" key="1">
    <citation type="submission" date="2016-01" db="EMBL/GenBank/DDBJ databases">
        <authorList>
            <person name="Peeters C."/>
        </authorList>
    </citation>
    <scope>NUCLEOTIDE SEQUENCE</scope>
    <source>
        <strain evidence="7">LMG 29322</strain>
    </source>
</reference>
<evidence type="ECO:0000256" key="1">
    <source>
        <dbReference type="ARBA" id="ARBA00010790"/>
    </source>
</evidence>
<dbReference type="GO" id="GO:0050660">
    <property type="term" value="F:flavin adenine dinucleotide binding"/>
    <property type="evidence" value="ECO:0007669"/>
    <property type="project" value="InterPro"/>
</dbReference>
<evidence type="ECO:0000259" key="6">
    <source>
        <dbReference type="Pfam" id="PF05199"/>
    </source>
</evidence>
<evidence type="ECO:0000259" key="5">
    <source>
        <dbReference type="Pfam" id="PF00732"/>
    </source>
</evidence>